<evidence type="ECO:0000256" key="4">
    <source>
        <dbReference type="ARBA" id="ARBA00022989"/>
    </source>
</evidence>
<reference evidence="9" key="1">
    <citation type="journal article" date="2019" name="Int. J. Syst. Evol. Microbiol.">
        <title>The Global Catalogue of Microorganisms (GCM) 10K type strain sequencing project: providing services to taxonomists for standard genome sequencing and annotation.</title>
        <authorList>
            <consortium name="The Broad Institute Genomics Platform"/>
            <consortium name="The Broad Institute Genome Sequencing Center for Infectious Disease"/>
            <person name="Wu L."/>
            <person name="Ma J."/>
        </authorList>
    </citation>
    <scope>NUCLEOTIDE SEQUENCE [LARGE SCALE GENOMIC DNA]</scope>
    <source>
        <strain evidence="9">CCUG 48216</strain>
    </source>
</reference>
<dbReference type="Pfam" id="PF00482">
    <property type="entry name" value="T2SSF"/>
    <property type="match status" value="1"/>
</dbReference>
<evidence type="ECO:0000259" key="7">
    <source>
        <dbReference type="Pfam" id="PF00482"/>
    </source>
</evidence>
<evidence type="ECO:0000313" key="9">
    <source>
        <dbReference type="Proteomes" id="UP001597211"/>
    </source>
</evidence>
<comment type="caution">
    <text evidence="8">The sequence shown here is derived from an EMBL/GenBank/DDBJ whole genome shotgun (WGS) entry which is preliminary data.</text>
</comment>
<dbReference type="Proteomes" id="UP001597211">
    <property type="component" value="Unassembled WGS sequence"/>
</dbReference>
<evidence type="ECO:0000256" key="2">
    <source>
        <dbReference type="ARBA" id="ARBA00022475"/>
    </source>
</evidence>
<organism evidence="8 9">
    <name type="scientific">Paenibacillus timonensis</name>
    <dbReference type="NCBI Taxonomy" id="225915"/>
    <lineage>
        <taxon>Bacteria</taxon>
        <taxon>Bacillati</taxon>
        <taxon>Bacillota</taxon>
        <taxon>Bacilli</taxon>
        <taxon>Bacillales</taxon>
        <taxon>Paenibacillaceae</taxon>
        <taxon>Paenibacillus</taxon>
    </lineage>
</organism>
<dbReference type="EMBL" id="JBHTKZ010000029">
    <property type="protein sequence ID" value="MFD1182655.1"/>
    <property type="molecule type" value="Genomic_DNA"/>
</dbReference>
<keyword evidence="2" id="KW-1003">Cell membrane</keyword>
<gene>
    <name evidence="8" type="ORF">ACFQ2Z_14950</name>
</gene>
<dbReference type="PANTHER" id="PTHR35007">
    <property type="entry name" value="INTEGRAL MEMBRANE PROTEIN-RELATED"/>
    <property type="match status" value="1"/>
</dbReference>
<accession>A0ABW3SDS9</accession>
<feature type="transmembrane region" description="Helical" evidence="6">
    <location>
        <begin position="224"/>
        <end position="240"/>
    </location>
</feature>
<evidence type="ECO:0000256" key="3">
    <source>
        <dbReference type="ARBA" id="ARBA00022692"/>
    </source>
</evidence>
<dbReference type="RefSeq" id="WP_372489803.1">
    <property type="nucleotide sequence ID" value="NZ_JAKSXN010000031.1"/>
</dbReference>
<keyword evidence="9" id="KW-1185">Reference proteome</keyword>
<feature type="transmembrane region" description="Helical" evidence="6">
    <location>
        <begin position="252"/>
        <end position="271"/>
    </location>
</feature>
<dbReference type="InterPro" id="IPR018076">
    <property type="entry name" value="T2SS_GspF_dom"/>
</dbReference>
<comment type="subcellular location">
    <subcellularLocation>
        <location evidence="1">Cell membrane</location>
        <topology evidence="1">Multi-pass membrane protein</topology>
    </subcellularLocation>
</comment>
<keyword evidence="5 6" id="KW-0472">Membrane</keyword>
<sequence>MRGKERIRLLLNRRADLLRRKAGVGSTEDSAKLADYRVYPLTPRQKGVCMLVGGAAFFALGYIFFRVVPLALLLSLGGAYTPKYWSSYLLRRRRDNLGLHFKQALYSLSSSLAAGRSVENGFREAIDDLKLLYPDGDNDMMRELAIICARMDYGQPIEEALLDFSRRAALEDIDNFADVFTTCKRSGGDLVEVVRRTSNLIGEKLEISQEIGVMIAQKRFEAKAMLAAPVLFLLFMQMTSPDYMRPLHHGSGLLISGLALLLFAVCAWLMLKIIDIRI</sequence>
<evidence type="ECO:0000256" key="1">
    <source>
        <dbReference type="ARBA" id="ARBA00004651"/>
    </source>
</evidence>
<feature type="transmembrane region" description="Helical" evidence="6">
    <location>
        <begin position="47"/>
        <end position="65"/>
    </location>
</feature>
<name>A0ABW3SDS9_9BACL</name>
<evidence type="ECO:0000256" key="6">
    <source>
        <dbReference type="SAM" id="Phobius"/>
    </source>
</evidence>
<keyword evidence="3 6" id="KW-0812">Transmembrane</keyword>
<feature type="transmembrane region" description="Helical" evidence="6">
    <location>
        <begin position="71"/>
        <end position="90"/>
    </location>
</feature>
<keyword evidence="4 6" id="KW-1133">Transmembrane helix</keyword>
<feature type="domain" description="Type II secretion system protein GspF" evidence="7">
    <location>
        <begin position="105"/>
        <end position="236"/>
    </location>
</feature>
<proteinExistence type="predicted"/>
<dbReference type="PANTHER" id="PTHR35007:SF1">
    <property type="entry name" value="PILUS ASSEMBLY PROTEIN"/>
    <property type="match status" value="1"/>
</dbReference>
<evidence type="ECO:0000256" key="5">
    <source>
        <dbReference type="ARBA" id="ARBA00023136"/>
    </source>
</evidence>
<protein>
    <submittedName>
        <fullName evidence="8">Type II secretion system F family protein</fullName>
    </submittedName>
</protein>
<evidence type="ECO:0000313" key="8">
    <source>
        <dbReference type="EMBL" id="MFD1182655.1"/>
    </source>
</evidence>